<sequence length="523" mass="57559">MSDFDVVVAGGGVNALACASLLTYSGLKVCVVERNPWVGGGAVTREVTIPGFKHDLFGSSHVWIQANADFKKIQPELEKHGLKYIHSTEEITGHPDKNGGPGIVIYKSIDKTVESIAQYSAKDAKRYRQVYDDFALIRDGFIKAFFSPPSPPSTMAQAMEKSPQGLKRLREFSLSARAWVEENFENDFVKSVMLNWAMAPQILPEQEGAGQSFYIMIPAVHVYGQAIPEGGSQMLPESMARYIEANGGQVLTSAPIKSFIIEGGAAKGVLLEDGREIRSRRAVVTSLDPKQSFLKLTPREALKDEFVDTVERYSFGKISIARVHLALTEAPKFTNGAIMSACPFHRIVDSMPQMIKQYAEIAQGIPPSDPFLWSACWTVMDPTRAPAGQHTLIFDTFVSNWLADGQTWADIREDYAQNVLLKKLQQYAPNINSDTILGTYIETRETLEAANPSFVDGTTGGGERIQAQLGYFRPFPGYAHYRSPIKGLYMTGPHCHPGGGISAMGTITANVMLEDFGMKKQTI</sequence>
<evidence type="ECO:0000256" key="2">
    <source>
        <dbReference type="ARBA" id="ARBA00038825"/>
    </source>
</evidence>
<evidence type="ECO:0000313" key="6">
    <source>
        <dbReference type="Proteomes" id="UP001141619"/>
    </source>
</evidence>
<reference evidence="5" key="2">
    <citation type="journal article" date="2023" name="Syst. Appl. Microbiol.">
        <title>Govania unica gen. nov., sp. nov., a rare biosphere bacterium that represents a novel family in the class Alphaproteobacteria.</title>
        <authorList>
            <person name="Vandamme P."/>
            <person name="Peeters C."/>
            <person name="Hettiarachchi A."/>
            <person name="Cnockaert M."/>
            <person name="Carlier A."/>
        </authorList>
    </citation>
    <scope>NUCLEOTIDE SEQUENCE</scope>
    <source>
        <strain evidence="5">LMG 31809</strain>
    </source>
</reference>
<accession>A0A9X3TVX9</accession>
<dbReference type="InterPro" id="IPR036188">
    <property type="entry name" value="FAD/NAD-bd_sf"/>
</dbReference>
<feature type="domain" description="Amine oxidase" evidence="4">
    <location>
        <begin position="16"/>
        <end position="498"/>
    </location>
</feature>
<dbReference type="PRINTS" id="PR00891">
    <property type="entry name" value="RABGDIREP"/>
</dbReference>
<dbReference type="Proteomes" id="UP001141619">
    <property type="component" value="Unassembled WGS sequence"/>
</dbReference>
<dbReference type="GO" id="GO:0016491">
    <property type="term" value="F:oxidoreductase activity"/>
    <property type="evidence" value="ECO:0007669"/>
    <property type="project" value="InterPro"/>
</dbReference>
<evidence type="ECO:0000259" key="4">
    <source>
        <dbReference type="Pfam" id="PF01593"/>
    </source>
</evidence>
<proteinExistence type="predicted"/>
<name>A0A9X3TVX9_9PROT</name>
<dbReference type="GO" id="GO:0007264">
    <property type="term" value="P:small GTPase-mediated signal transduction"/>
    <property type="evidence" value="ECO:0007669"/>
    <property type="project" value="InterPro"/>
</dbReference>
<comment type="caution">
    <text evidence="5">The sequence shown here is derived from an EMBL/GenBank/DDBJ whole genome shotgun (WGS) entry which is preliminary data.</text>
</comment>
<dbReference type="PANTHER" id="PTHR10668:SF103">
    <property type="entry name" value="PYRIDINE NUCLEOTIDE-DISULFIDE OXIDOREDUCTASE DOMAIN-CONTAINING PROTEIN 2"/>
    <property type="match status" value="1"/>
</dbReference>
<dbReference type="GO" id="GO:0005092">
    <property type="term" value="F:GDP-dissociation inhibitor activity"/>
    <property type="evidence" value="ECO:0007669"/>
    <property type="project" value="InterPro"/>
</dbReference>
<evidence type="ECO:0000313" key="5">
    <source>
        <dbReference type="EMBL" id="MDA5192686.1"/>
    </source>
</evidence>
<evidence type="ECO:0000256" key="3">
    <source>
        <dbReference type="ARBA" id="ARBA00040298"/>
    </source>
</evidence>
<comment type="function">
    <text evidence="1">Probable oxidoreductase that may play a role as regulator of mitochondrial function.</text>
</comment>
<dbReference type="RefSeq" id="WP_274942390.1">
    <property type="nucleotide sequence ID" value="NZ_JANWOI010000001.1"/>
</dbReference>
<dbReference type="PANTHER" id="PTHR10668">
    <property type="entry name" value="PHYTOENE DEHYDROGENASE"/>
    <property type="match status" value="1"/>
</dbReference>
<keyword evidence="6" id="KW-1185">Reference proteome</keyword>
<dbReference type="SUPFAM" id="SSF51905">
    <property type="entry name" value="FAD/NAD(P)-binding domain"/>
    <property type="match status" value="1"/>
</dbReference>
<gene>
    <name evidence="5" type="ORF">NYP16_01780</name>
</gene>
<dbReference type="Gene3D" id="3.50.50.60">
    <property type="entry name" value="FAD/NAD(P)-binding domain"/>
    <property type="match status" value="2"/>
</dbReference>
<comment type="subunit">
    <text evidence="2">Interacts with COX5B; this interaction may contribute to localize PYROXD2 to the inner face of the inner mitochondrial membrane.</text>
</comment>
<evidence type="ECO:0000256" key="1">
    <source>
        <dbReference type="ARBA" id="ARBA00037217"/>
    </source>
</evidence>
<dbReference type="Pfam" id="PF01593">
    <property type="entry name" value="Amino_oxidase"/>
    <property type="match status" value="1"/>
</dbReference>
<dbReference type="AlphaFoldDB" id="A0A9X3TVX9"/>
<protein>
    <recommendedName>
        <fullName evidence="3">Pyridine nucleotide-disulfide oxidoreductase domain-containing protein 2</fullName>
    </recommendedName>
</protein>
<organism evidence="5 6">
    <name type="scientific">Govanella unica</name>
    <dbReference type="NCBI Taxonomy" id="2975056"/>
    <lineage>
        <taxon>Bacteria</taxon>
        <taxon>Pseudomonadati</taxon>
        <taxon>Pseudomonadota</taxon>
        <taxon>Alphaproteobacteria</taxon>
        <taxon>Emcibacterales</taxon>
        <taxon>Govanellaceae</taxon>
        <taxon>Govanella</taxon>
    </lineage>
</organism>
<dbReference type="InterPro" id="IPR002937">
    <property type="entry name" value="Amino_oxidase"/>
</dbReference>
<reference evidence="5" key="1">
    <citation type="submission" date="2022-08" db="EMBL/GenBank/DDBJ databases">
        <authorList>
            <person name="Vandamme P."/>
            <person name="Hettiarachchi A."/>
            <person name="Peeters C."/>
            <person name="Cnockaert M."/>
            <person name="Carlier A."/>
        </authorList>
    </citation>
    <scope>NUCLEOTIDE SEQUENCE</scope>
    <source>
        <strain evidence="5">LMG 31809</strain>
    </source>
</reference>
<dbReference type="EMBL" id="JANWOI010000001">
    <property type="protein sequence ID" value="MDA5192686.1"/>
    <property type="molecule type" value="Genomic_DNA"/>
</dbReference>
<dbReference type="InterPro" id="IPR018203">
    <property type="entry name" value="GDP_dissociation_inhibitor"/>
</dbReference>